<sequence>MTKEEFRNICQAAYGSNFTSDVAKALNVSDRTIRYWLEGSRSLPENIDIELVALLGDRVRTVDSSLASMAKMNSEIRIAELIALYESECDAGSAQGKTAQAALKAIQASLQYRGRDYCTLTLARYGSKRSIEYIRRGLVDNHSINSDGEIIGPDGKIVPRYC</sequence>
<evidence type="ECO:0000313" key="2">
    <source>
        <dbReference type="Proteomes" id="UP001150641"/>
    </source>
</evidence>
<comment type="caution">
    <text evidence="1">The sequence shown here is derived from an EMBL/GenBank/DDBJ whole genome shotgun (WGS) entry which is preliminary data.</text>
</comment>
<protein>
    <submittedName>
        <fullName evidence="1">Uncharacterized protein</fullName>
    </submittedName>
</protein>
<dbReference type="RefSeq" id="WP_271121975.1">
    <property type="nucleotide sequence ID" value="NZ_JALHAN010000059.1"/>
</dbReference>
<accession>A0A9X2W527</accession>
<keyword evidence="2" id="KW-1185">Reference proteome</keyword>
<dbReference type="EMBL" id="JALHAP010000072">
    <property type="protein sequence ID" value="MCT4701205.1"/>
    <property type="molecule type" value="Genomic_DNA"/>
</dbReference>
<dbReference type="Proteomes" id="UP001150641">
    <property type="component" value="Unassembled WGS sequence"/>
</dbReference>
<gene>
    <name evidence="1" type="ORF">MUA00_05220</name>
</gene>
<reference evidence="1" key="1">
    <citation type="submission" date="2022-03" db="EMBL/GenBank/DDBJ databases">
        <title>Proposal of a novel genus Dryocolo and two novel species.</title>
        <authorList>
            <person name="Maddock D.W."/>
            <person name="Brady C.L."/>
            <person name="Denman S."/>
            <person name="Arnold D."/>
        </authorList>
    </citation>
    <scope>NUCLEOTIDE SEQUENCE</scope>
    <source>
        <strain evidence="1">H6W4</strain>
    </source>
</reference>
<organism evidence="1 2">
    <name type="scientific">Dryocola boscaweniae</name>
    <dbReference type="NCBI Taxonomy" id="2925397"/>
    <lineage>
        <taxon>Bacteria</taxon>
        <taxon>Pseudomonadati</taxon>
        <taxon>Pseudomonadota</taxon>
        <taxon>Gammaproteobacteria</taxon>
        <taxon>Enterobacterales</taxon>
        <taxon>Enterobacteriaceae</taxon>
        <taxon>Dryocola</taxon>
    </lineage>
</organism>
<evidence type="ECO:0000313" key="1">
    <source>
        <dbReference type="EMBL" id="MCT4701205.1"/>
    </source>
</evidence>
<name>A0A9X2W527_9ENTR</name>
<dbReference type="AlphaFoldDB" id="A0A9X2W527"/>
<proteinExistence type="predicted"/>